<dbReference type="PANTHER" id="PTHR38454:SF1">
    <property type="entry name" value="INTEGRAL MEMBRANE PROTEIN"/>
    <property type="match status" value="1"/>
</dbReference>
<organism evidence="2 3">
    <name type="scientific">Lentilactobacillus curieae</name>
    <dbReference type="NCBI Taxonomy" id="1138822"/>
    <lineage>
        <taxon>Bacteria</taxon>
        <taxon>Bacillati</taxon>
        <taxon>Bacillota</taxon>
        <taxon>Bacilli</taxon>
        <taxon>Lactobacillales</taxon>
        <taxon>Lactobacillaceae</taxon>
        <taxon>Lentilactobacillus</taxon>
    </lineage>
</organism>
<dbReference type="GO" id="GO:0016740">
    <property type="term" value="F:transferase activity"/>
    <property type="evidence" value="ECO:0007669"/>
    <property type="project" value="UniProtKB-KW"/>
</dbReference>
<dbReference type="PANTHER" id="PTHR38454">
    <property type="entry name" value="INTEGRAL MEMBRANE PROTEIN-RELATED"/>
    <property type="match status" value="1"/>
</dbReference>
<evidence type="ECO:0000256" key="1">
    <source>
        <dbReference type="SAM" id="Phobius"/>
    </source>
</evidence>
<dbReference type="EMBL" id="CP018906">
    <property type="protein sequence ID" value="AQW22326.1"/>
    <property type="molecule type" value="Genomic_DNA"/>
</dbReference>
<feature type="transmembrane region" description="Helical" evidence="1">
    <location>
        <begin position="986"/>
        <end position="1006"/>
    </location>
</feature>
<feature type="transmembrane region" description="Helical" evidence="1">
    <location>
        <begin position="97"/>
        <end position="116"/>
    </location>
</feature>
<feature type="transmembrane region" description="Helical" evidence="1">
    <location>
        <begin position="369"/>
        <end position="391"/>
    </location>
</feature>
<feature type="transmembrane region" description="Helical" evidence="1">
    <location>
        <begin position="224"/>
        <end position="247"/>
    </location>
</feature>
<dbReference type="Proteomes" id="UP000030361">
    <property type="component" value="Chromosome"/>
</dbReference>
<keyword evidence="1" id="KW-0472">Membrane</keyword>
<feature type="transmembrane region" description="Helical" evidence="1">
    <location>
        <begin position="282"/>
        <end position="303"/>
    </location>
</feature>
<protein>
    <submittedName>
        <fullName evidence="2">Glycosyl transferase</fullName>
    </submittedName>
</protein>
<feature type="transmembrane region" description="Helical" evidence="1">
    <location>
        <begin position="128"/>
        <end position="156"/>
    </location>
</feature>
<gene>
    <name evidence="2" type="ORF">PL11_004690</name>
</gene>
<proteinExistence type="predicted"/>
<dbReference type="eggNOG" id="COG4485">
    <property type="taxonomic scope" value="Bacteria"/>
</dbReference>
<dbReference type="KEGG" id="lcu:PL11_004690"/>
<keyword evidence="1" id="KW-1133">Transmembrane helix</keyword>
<evidence type="ECO:0000313" key="2">
    <source>
        <dbReference type="EMBL" id="AQW22326.1"/>
    </source>
</evidence>
<sequence length="1017" mass="114702">MYTAFFLLFVGVIVSCLFMSGKSMIWELDGLAQHYPIIVQFRHMLVSFLNNPSQGFTHWAWNIGLGSDTLTNFQYYVTGDLFNYLIVLFPKSQIETGFAVLVFLRMYTTGLAFLLFTHNYHFKKMSTVIGAIAYAFNGYALSTGLHHPFFILPLIFFPLLAYGVDNVLKNKSFVPLVLAVFLTLIGNFYFAWILAIGAVVYTLVRLISVRKNPEFHFIKSIGKLVGSAVLGLGMAAIIFLPTILLAANSTRIHQKFANGLTLFPFEYYLKMPNTILLNGRAMSFWLVIGITGLSYLGIVYMLVHFKKYIWGNIYLLIIIIGLMIPAFGAVINAISTPSNRWILLANLLFAFATMILIDNLDSLTRKDVYWLLGSSIGLIALVWVNNGMILTLKRHDFIEYGMLLLTIIAILCMLFFKWSKTTNLVVLVCVFSLNVAVNIVGIYSPNATNLAKQQMARGLSTRFSKDYYNDAQKYVMAQPGFFRTSKAPRYQYNKNLENLANYTNTNTNISINTGINDESIYLTLQNGYLGKFSRAVANSQFSMNTPIGQNDYRTSLNNLMGVRYMFAKANTKHKPMVPYGYTPVKDKNGKVKVFQAKARTYADPAIENLYGTIIYKSDNALPLMYTQPKTISPAKFNKLDAIDKEQVMTQGAVVDKQSEDKSPLNYQSSKKDLKYQVNVDTSQLIYSGDQLTKYRLNLLDNPNADKLIKQPHSQVSLGANYQKTKDLLADNRMILENNEYNNRNGLKEMTTDVTGKPLQYSLSVNDPKSTKNSELYLVIKGIHQTDGSLKNRMQWLSNQKLMDNKLYTRLQKLNNLRTNLTDPPFGGYNFDAYTNSYHTGFAQYDSDNLSNYRQINNIVLNLGYSKNARKNIKLLFNQVKNIKFKSVKLVAVPFNKQYDQRLQKLKQNGLKNLTVKNNHVTGTATVPTSQTLVTSIPYSTGWKLTIDGKQAKTFVVNKGFVGANIPTGTHDVALTYTTPGSKLGKLISIISTLILIIIGIISAVIARRPRSKHAVRK</sequence>
<keyword evidence="1" id="KW-0812">Transmembrane</keyword>
<feature type="transmembrane region" description="Helical" evidence="1">
    <location>
        <begin position="176"/>
        <end position="204"/>
    </location>
</feature>
<accession>A0A1S6QL46</accession>
<feature type="transmembrane region" description="Helical" evidence="1">
    <location>
        <begin position="341"/>
        <end position="357"/>
    </location>
</feature>
<dbReference type="InterPro" id="IPR018580">
    <property type="entry name" value="Uncharacterised_YfhO"/>
</dbReference>
<feature type="transmembrane region" description="Helical" evidence="1">
    <location>
        <begin position="423"/>
        <end position="443"/>
    </location>
</feature>
<dbReference type="Pfam" id="PF09586">
    <property type="entry name" value="YfhO"/>
    <property type="match status" value="1"/>
</dbReference>
<dbReference type="AlphaFoldDB" id="A0A1S6QL46"/>
<keyword evidence="2" id="KW-0808">Transferase</keyword>
<reference evidence="2 3" key="1">
    <citation type="journal article" date="2015" name="Genome Announc.">
        <title>Genome Sequence of Lactobacillus curieae CCTCC M 2011381T, a Novel Producer of Gamma-aminobutyric Acid.</title>
        <authorList>
            <person name="Wang Y."/>
            <person name="Wang Y."/>
            <person name="Lang C."/>
            <person name="Wei D."/>
            <person name="Xu P."/>
            <person name="Xie J."/>
        </authorList>
    </citation>
    <scope>NUCLEOTIDE SEQUENCE [LARGE SCALE GENOMIC DNA]</scope>
    <source>
        <strain evidence="2 3">CCTCC M 2011381</strain>
    </source>
</reference>
<keyword evidence="3" id="KW-1185">Reference proteome</keyword>
<name>A0A1S6QL46_9LACO</name>
<evidence type="ECO:0000313" key="3">
    <source>
        <dbReference type="Proteomes" id="UP000030361"/>
    </source>
</evidence>
<feature type="transmembrane region" description="Helical" evidence="1">
    <location>
        <begin position="397"/>
        <end position="416"/>
    </location>
</feature>
<feature type="transmembrane region" description="Helical" evidence="1">
    <location>
        <begin position="315"/>
        <end position="335"/>
    </location>
</feature>